<evidence type="ECO:0000313" key="4">
    <source>
        <dbReference type="Proteomes" id="UP000646745"/>
    </source>
</evidence>
<sequence length="668" mass="72693">MAANETAASQQYGTAITEPALRQVRLGDVSFAWQSGALRWLTVGDVEVVRGIAAVLRDPQWGTHAPVVDDERMTITDRHASLTQDFHLPPQNADEVANAKPLLRGRLLIEASERHVTVDLVLDALIDFTTARSGLSVLLPLAGIVGEEIQVWHTDGRQETARLPWLISPSQPLFDIRQLQLSPARDVTPNLTVTLAFDGDVFEMEDQRNWSDASFKIYNRPLAWPTPYVLKAGETLNQRVTVSLNGGARTELELGESEPSIHAPTPLTMPSIGCGVWLDRLDDLERLARQLDAVAPRHLDVLLDLRKPRAIDKLAGLMTIAAEHDIAVWFYVICEDHEPEASLSALAQRLERLPDVKERPLAGMLVTPAAYLESYQPDGDWPAGTSPAEALAAARKIWPEMTLGGGVPTYFTELNRCRPDPAAIDFITHAVSPIVHAADDRSVMEALESVPYLVASCRALAPTVPYRITTTVIGAWTNPYGKSLTPNDGRQRVTLSDNDPRQHGQFAAAWTLGFAARAAESGVEALTFSSLGPPFDIGEMPLRPVGHVIAGLARASGQRLCRSPLEESPNSPASLATLAWRIGATEANPTATETRGISEGWMVNLAAEPVMLGLKRVDIVDLALLEAAHDGFQPAPELQARLVSGESVTLAGFAVIKLRWRDLSISTD</sequence>
<organism evidence="3 4">
    <name type="scientific">Salinicola rhizosphaerae</name>
    <dbReference type="NCBI Taxonomy" id="1443141"/>
    <lineage>
        <taxon>Bacteria</taxon>
        <taxon>Pseudomonadati</taxon>
        <taxon>Pseudomonadota</taxon>
        <taxon>Gammaproteobacteria</taxon>
        <taxon>Oceanospirillales</taxon>
        <taxon>Halomonadaceae</taxon>
        <taxon>Salinicola</taxon>
    </lineage>
</organism>
<name>A0ABQ3DRY0_9GAMM</name>
<keyword evidence="4" id="KW-1185">Reference proteome</keyword>
<evidence type="ECO:0000259" key="2">
    <source>
        <dbReference type="Pfam" id="PF25838"/>
    </source>
</evidence>
<evidence type="ECO:0000313" key="3">
    <source>
        <dbReference type="EMBL" id="GHB13613.1"/>
    </source>
</evidence>
<dbReference type="InterPro" id="IPR058787">
    <property type="entry name" value="ApnL_M"/>
</dbReference>
<dbReference type="RefSeq" id="WP_189443525.1">
    <property type="nucleotide sequence ID" value="NZ_BMZI01000002.1"/>
</dbReference>
<dbReference type="Proteomes" id="UP000646745">
    <property type="component" value="Unassembled WGS sequence"/>
</dbReference>
<dbReference type="EMBL" id="BMZI01000002">
    <property type="protein sequence ID" value="GHB13613.1"/>
    <property type="molecule type" value="Genomic_DNA"/>
</dbReference>
<dbReference type="Pfam" id="PF25837">
    <property type="entry name" value="Apionate_lact_N"/>
    <property type="match status" value="1"/>
</dbReference>
<comment type="caution">
    <text evidence="3">The sequence shown here is derived from an EMBL/GenBank/DDBJ whole genome shotgun (WGS) entry which is preliminary data.</text>
</comment>
<feature type="domain" description="D-apionate lactonase TIM barrel" evidence="2">
    <location>
        <begin position="272"/>
        <end position="557"/>
    </location>
</feature>
<evidence type="ECO:0000259" key="1">
    <source>
        <dbReference type="Pfam" id="PF25837"/>
    </source>
</evidence>
<protein>
    <submittedName>
        <fullName evidence="3">Uncharacterized protein</fullName>
    </submittedName>
</protein>
<feature type="domain" description="D-apionate lactonase N-terminal" evidence="1">
    <location>
        <begin position="10"/>
        <end position="245"/>
    </location>
</feature>
<dbReference type="InterPro" id="IPR058788">
    <property type="entry name" value="ApnL_N"/>
</dbReference>
<gene>
    <name evidence="3" type="ORF">GCM10009038_09810</name>
</gene>
<accession>A0ABQ3DRY0</accession>
<dbReference type="Pfam" id="PF25838">
    <property type="entry name" value="Apionate_lact_M"/>
    <property type="match status" value="1"/>
</dbReference>
<proteinExistence type="predicted"/>
<reference evidence="4" key="1">
    <citation type="journal article" date="2019" name="Int. J. Syst. Evol. Microbiol.">
        <title>The Global Catalogue of Microorganisms (GCM) 10K type strain sequencing project: providing services to taxonomists for standard genome sequencing and annotation.</title>
        <authorList>
            <consortium name="The Broad Institute Genomics Platform"/>
            <consortium name="The Broad Institute Genome Sequencing Center for Infectious Disease"/>
            <person name="Wu L."/>
            <person name="Ma J."/>
        </authorList>
    </citation>
    <scope>NUCLEOTIDE SEQUENCE [LARGE SCALE GENOMIC DNA]</scope>
    <source>
        <strain evidence="4">KCTC 32998</strain>
    </source>
</reference>